<proteinExistence type="predicted"/>
<dbReference type="RefSeq" id="YP_010082864.1">
    <property type="nucleotide sequence ID" value="NC_055035.1"/>
</dbReference>
<dbReference type="Proteomes" id="UP000292160">
    <property type="component" value="Segment"/>
</dbReference>
<reference evidence="1 2" key="1">
    <citation type="submission" date="2019-02" db="EMBL/GenBank/DDBJ databases">
        <title>Genomic, morphological and functional characterisation of novel bacteriophage Fnu1 capable of disrupt Fusobacterium nucleatum biofilm.</title>
        <authorList>
            <person name="Kabwe M."/>
            <person name="Brown T.L."/>
            <person name="Dashper S."/>
            <person name="Speirs L."/>
            <person name="Ku H."/>
            <person name="Petrovski S."/>
            <person name="Chan H.T."/>
            <person name="Lock P."/>
            <person name="Tucci J."/>
        </authorList>
    </citation>
    <scope>NUCLEOTIDE SEQUENCE [LARGE SCALE GENOMIC DNA]</scope>
</reference>
<keyword evidence="2" id="KW-1185">Reference proteome</keyword>
<dbReference type="KEGG" id="vg:65071872"/>
<organism evidence="1 2">
    <name type="scientific">Fusobacterium phage Fnu1</name>
    <dbReference type="NCBI Taxonomy" id="2530024"/>
    <lineage>
        <taxon>Viruses</taxon>
        <taxon>Duplodnaviria</taxon>
        <taxon>Heunggongvirae</taxon>
        <taxon>Uroviricota</taxon>
        <taxon>Caudoviricetes</taxon>
        <taxon>Latrobevirus</taxon>
        <taxon>Latrobevirus FNU1</taxon>
    </lineage>
</organism>
<dbReference type="EMBL" id="MK554696">
    <property type="protein sequence ID" value="QBJ04181.1"/>
    <property type="molecule type" value="Genomic_DNA"/>
</dbReference>
<dbReference type="GeneID" id="65071872"/>
<protein>
    <submittedName>
        <fullName evidence="1">Uncharacterized protein</fullName>
    </submittedName>
</protein>
<accession>A0A481W6Y6</accession>
<name>A0A481W6Y6_9CAUD</name>
<sequence length="107" mass="12957">MTEVQGLDLNFILLNSKHSRKRKYRALYYAPIYKVYLEPTKNVYHFLLMNGKLLVVSKTHLLITFYNLNQKKIEDRYVLTDEERQSKRYIELITNINKLYGKRVKKK</sequence>
<evidence type="ECO:0000313" key="1">
    <source>
        <dbReference type="EMBL" id="QBJ04181.1"/>
    </source>
</evidence>
<evidence type="ECO:0000313" key="2">
    <source>
        <dbReference type="Proteomes" id="UP000292160"/>
    </source>
</evidence>